<keyword evidence="3 9" id="KW-0132">Cell division</keyword>
<dbReference type="EMBL" id="JAWNFV010000001">
    <property type="protein sequence ID" value="MDY5139820.1"/>
    <property type="molecule type" value="Genomic_DNA"/>
</dbReference>
<dbReference type="Gene3D" id="1.10.150.130">
    <property type="match status" value="1"/>
</dbReference>
<dbReference type="InterPro" id="IPR044068">
    <property type="entry name" value="CB"/>
</dbReference>
<dbReference type="InterPro" id="IPR011010">
    <property type="entry name" value="DNA_brk_join_enz"/>
</dbReference>
<accession>A0AAW9HHQ0</accession>
<evidence type="ECO:0000256" key="2">
    <source>
        <dbReference type="ARBA" id="ARBA00022490"/>
    </source>
</evidence>
<feature type="domain" description="Core-binding (CB)" evidence="11">
    <location>
        <begin position="1"/>
        <end position="100"/>
    </location>
</feature>
<evidence type="ECO:0000256" key="3">
    <source>
        <dbReference type="ARBA" id="ARBA00022618"/>
    </source>
</evidence>
<comment type="subunit">
    <text evidence="9">Forms a cyclic heterotetrameric complex composed of two molecules of XerC and two molecules of XerD.</text>
</comment>
<dbReference type="GO" id="GO:0006313">
    <property type="term" value="P:DNA transposition"/>
    <property type="evidence" value="ECO:0007669"/>
    <property type="project" value="UniProtKB-UniRule"/>
</dbReference>
<proteinExistence type="inferred from homology"/>
<dbReference type="Pfam" id="PF00589">
    <property type="entry name" value="Phage_integrase"/>
    <property type="match status" value="1"/>
</dbReference>
<dbReference type="InterPro" id="IPR002104">
    <property type="entry name" value="Integrase_catalytic"/>
</dbReference>
<keyword evidence="6 9" id="KW-0238">DNA-binding</keyword>
<dbReference type="EMBL" id="JAWNFY010000003">
    <property type="protein sequence ID" value="MDY5145729.1"/>
    <property type="molecule type" value="Genomic_DNA"/>
</dbReference>
<organism evidence="12 15">
    <name type="scientific">Actinotignum timonense</name>
    <dbReference type="NCBI Taxonomy" id="1870995"/>
    <lineage>
        <taxon>Bacteria</taxon>
        <taxon>Bacillati</taxon>
        <taxon>Actinomycetota</taxon>
        <taxon>Actinomycetes</taxon>
        <taxon>Actinomycetales</taxon>
        <taxon>Actinomycetaceae</taxon>
        <taxon>Actinotignum</taxon>
    </lineage>
</organism>
<dbReference type="GO" id="GO:0051301">
    <property type="term" value="P:cell division"/>
    <property type="evidence" value="ECO:0007669"/>
    <property type="project" value="UniProtKB-KW"/>
</dbReference>
<feature type="active site" description="O-(3'-phospho-DNA)-tyrosine intermediate" evidence="9">
    <location>
        <position position="292"/>
    </location>
</feature>
<dbReference type="HAMAP" id="MF_01808">
    <property type="entry name" value="Recomb_XerC_XerD"/>
    <property type="match status" value="1"/>
</dbReference>
<dbReference type="InterPro" id="IPR050090">
    <property type="entry name" value="Tyrosine_recombinase_XerCD"/>
</dbReference>
<dbReference type="Proteomes" id="UP001288320">
    <property type="component" value="Unassembled WGS sequence"/>
</dbReference>
<reference evidence="12 14" key="1">
    <citation type="submission" date="2023-10" db="EMBL/GenBank/DDBJ databases">
        <title>Whole Genome based description of the genera Actinobaculum and Actinotignum reveals a complex phylogenetic relationship within the species included in the genus Actinotignum.</title>
        <authorList>
            <person name="Jensen C.S."/>
            <person name="Dargis R."/>
            <person name="Kemp M."/>
            <person name="Christensen J.J."/>
        </authorList>
    </citation>
    <scope>NUCLEOTIDE SEQUENCE</scope>
    <source>
        <strain evidence="13 14">SLA_B089</strain>
        <strain evidence="12">SLA_B245</strain>
    </source>
</reference>
<evidence type="ECO:0000256" key="4">
    <source>
        <dbReference type="ARBA" id="ARBA00022829"/>
    </source>
</evidence>
<dbReference type="PROSITE" id="PS51900">
    <property type="entry name" value="CB"/>
    <property type="match status" value="1"/>
</dbReference>
<dbReference type="GO" id="GO:0009037">
    <property type="term" value="F:tyrosine-based site-specific recombinase activity"/>
    <property type="evidence" value="ECO:0007669"/>
    <property type="project" value="UniProtKB-UniRule"/>
</dbReference>
<keyword evidence="8 9" id="KW-0131">Cell cycle</keyword>
<dbReference type="InterPro" id="IPR004107">
    <property type="entry name" value="Integrase_SAM-like_N"/>
</dbReference>
<dbReference type="Gene3D" id="1.10.443.10">
    <property type="entry name" value="Intergrase catalytic core"/>
    <property type="match status" value="1"/>
</dbReference>
<dbReference type="GeneID" id="92813907"/>
<dbReference type="GO" id="GO:0005737">
    <property type="term" value="C:cytoplasm"/>
    <property type="evidence" value="ECO:0007669"/>
    <property type="project" value="UniProtKB-SubCell"/>
</dbReference>
<feature type="active site" evidence="9">
    <location>
        <position position="260"/>
    </location>
</feature>
<dbReference type="SUPFAM" id="SSF56349">
    <property type="entry name" value="DNA breaking-rejoining enzymes"/>
    <property type="match status" value="1"/>
</dbReference>
<keyword evidence="2 9" id="KW-0963">Cytoplasm</keyword>
<evidence type="ECO:0000256" key="7">
    <source>
        <dbReference type="ARBA" id="ARBA00023172"/>
    </source>
</evidence>
<dbReference type="InterPro" id="IPR010998">
    <property type="entry name" value="Integrase_recombinase_N"/>
</dbReference>
<feature type="active site" evidence="9">
    <location>
        <position position="189"/>
    </location>
</feature>
<feature type="active site" evidence="9">
    <location>
        <position position="283"/>
    </location>
</feature>
<dbReference type="Proteomes" id="UP001284901">
    <property type="component" value="Unassembled WGS sequence"/>
</dbReference>
<protein>
    <recommendedName>
        <fullName evidence="9">Tyrosine recombinase XerC</fullName>
    </recommendedName>
</protein>
<dbReference type="PANTHER" id="PTHR30349">
    <property type="entry name" value="PHAGE INTEGRASE-RELATED"/>
    <property type="match status" value="1"/>
</dbReference>
<dbReference type="GO" id="GO:0007059">
    <property type="term" value="P:chromosome segregation"/>
    <property type="evidence" value="ECO:0007669"/>
    <property type="project" value="UniProtKB-UniRule"/>
</dbReference>
<comment type="similarity">
    <text evidence="9">Belongs to the 'phage' integrase family. XerC subfamily.</text>
</comment>
<gene>
    <name evidence="9" type="primary">xerC</name>
    <name evidence="12" type="ORF">R6G74_00605</name>
    <name evidence="13" type="ORF">R6P33_01660</name>
</gene>
<name>A0AAW9HHQ0_9ACTO</name>
<dbReference type="PANTHER" id="PTHR30349:SF77">
    <property type="entry name" value="TYROSINE RECOMBINASE XERC"/>
    <property type="match status" value="1"/>
</dbReference>
<sequence length="311" mass="34664">MRVADILERYERELRLRRGYSEHTIRAYLHEVLSLLTFLHELSTGKKAGDEDLSELDIDLEHLDLADLRAWLAHSREHGSALASMARQSAAIRTFSSWAYRCGYTASDAAARLKSPRVTNELPHVLNEHQAQQLLNNAKSHAVESGEALAYRDWAALELMYAAGLRVSEVCSLDIDQVRPDLTVRVVGKGNKERVVPYGVPAMRAVQEYLPARAALMKEPTRALFLGAQGRRLNPRSLRDVVHRAASRAGVPDITPHDLRHSAATHLLNGGSDLRSVQEILGHSSLQTTQRYTHVSADRLRAAFAQAHPRA</sequence>
<comment type="subcellular location">
    <subcellularLocation>
        <location evidence="1 9">Cytoplasm</location>
    </subcellularLocation>
</comment>
<evidence type="ECO:0000256" key="1">
    <source>
        <dbReference type="ARBA" id="ARBA00004496"/>
    </source>
</evidence>
<feature type="active site" evidence="9">
    <location>
        <position position="257"/>
    </location>
</feature>
<evidence type="ECO:0000259" key="11">
    <source>
        <dbReference type="PROSITE" id="PS51900"/>
    </source>
</evidence>
<keyword evidence="5 9" id="KW-0229">DNA integration</keyword>
<evidence type="ECO:0000256" key="8">
    <source>
        <dbReference type="ARBA" id="ARBA00023306"/>
    </source>
</evidence>
<comment type="caution">
    <text evidence="12">The sequence shown here is derived from an EMBL/GenBank/DDBJ whole genome shotgun (WGS) entry which is preliminary data.</text>
</comment>
<comment type="function">
    <text evidence="9">Site-specific tyrosine recombinase, which acts by catalyzing the cutting and rejoining of the recombining DNA molecules. The XerC-XerD complex is essential to convert dimers of the bacterial chromosome into monomers to permit their segregation at cell division. It also contributes to the segregational stability of plasmids.</text>
</comment>
<evidence type="ECO:0000313" key="13">
    <source>
        <dbReference type="EMBL" id="MDY5145729.1"/>
    </source>
</evidence>
<evidence type="ECO:0000256" key="9">
    <source>
        <dbReference type="HAMAP-Rule" id="MF_01808"/>
    </source>
</evidence>
<keyword evidence="4 9" id="KW-0159">Chromosome partition</keyword>
<evidence type="ECO:0000259" key="10">
    <source>
        <dbReference type="PROSITE" id="PS51898"/>
    </source>
</evidence>
<keyword evidence="14" id="KW-1185">Reference proteome</keyword>
<dbReference type="CDD" id="cd00798">
    <property type="entry name" value="INT_XerDC_C"/>
    <property type="match status" value="1"/>
</dbReference>
<feature type="active site" evidence="9">
    <location>
        <position position="166"/>
    </location>
</feature>
<feature type="domain" description="Tyr recombinase" evidence="10">
    <location>
        <begin position="121"/>
        <end position="305"/>
    </location>
</feature>
<dbReference type="InterPro" id="IPR013762">
    <property type="entry name" value="Integrase-like_cat_sf"/>
</dbReference>
<dbReference type="GO" id="GO:0003677">
    <property type="term" value="F:DNA binding"/>
    <property type="evidence" value="ECO:0007669"/>
    <property type="project" value="UniProtKB-UniRule"/>
</dbReference>
<dbReference type="AlphaFoldDB" id="A0AAW9HHQ0"/>
<dbReference type="InterPro" id="IPR023009">
    <property type="entry name" value="Tyrosine_recombinase_XerC/XerD"/>
</dbReference>
<dbReference type="RefSeq" id="WP_087070994.1">
    <property type="nucleotide sequence ID" value="NZ_CAUPFC010000001.1"/>
</dbReference>
<evidence type="ECO:0000313" key="14">
    <source>
        <dbReference type="Proteomes" id="UP001284901"/>
    </source>
</evidence>
<evidence type="ECO:0000256" key="6">
    <source>
        <dbReference type="ARBA" id="ARBA00023125"/>
    </source>
</evidence>
<evidence type="ECO:0000313" key="12">
    <source>
        <dbReference type="EMBL" id="MDY5139820.1"/>
    </source>
</evidence>
<keyword evidence="7 9" id="KW-0233">DNA recombination</keyword>
<evidence type="ECO:0000313" key="15">
    <source>
        <dbReference type="Proteomes" id="UP001288320"/>
    </source>
</evidence>
<dbReference type="Pfam" id="PF02899">
    <property type="entry name" value="Phage_int_SAM_1"/>
    <property type="match status" value="1"/>
</dbReference>
<dbReference type="PROSITE" id="PS51898">
    <property type="entry name" value="TYR_RECOMBINASE"/>
    <property type="match status" value="1"/>
</dbReference>
<evidence type="ECO:0000256" key="5">
    <source>
        <dbReference type="ARBA" id="ARBA00022908"/>
    </source>
</evidence>